<dbReference type="InterPro" id="IPR036477">
    <property type="entry name" value="Formyl_transf_N_sf"/>
</dbReference>
<dbReference type="InterPro" id="IPR044135">
    <property type="entry name" value="Met-tRNA-FMT_C"/>
</dbReference>
<dbReference type="Gene3D" id="3.10.25.10">
    <property type="entry name" value="Formyl transferase, C-terminal domain"/>
    <property type="match status" value="1"/>
</dbReference>
<name>A0A1G2QMS9_9BACT</name>
<dbReference type="CDD" id="cd08704">
    <property type="entry name" value="Met_tRNA_FMT_C"/>
    <property type="match status" value="1"/>
</dbReference>
<dbReference type="AlphaFoldDB" id="A0A1G2QMS9"/>
<evidence type="ECO:0000259" key="9">
    <source>
        <dbReference type="Pfam" id="PF00551"/>
    </source>
</evidence>
<dbReference type="Gene3D" id="3.40.50.170">
    <property type="entry name" value="Formyl transferase, N-terminal domain"/>
    <property type="match status" value="1"/>
</dbReference>
<dbReference type="PANTHER" id="PTHR11138:SF5">
    <property type="entry name" value="METHIONYL-TRNA FORMYLTRANSFERASE, MITOCHONDRIAL"/>
    <property type="match status" value="1"/>
</dbReference>
<accession>A0A1G2QMS9</accession>
<gene>
    <name evidence="8" type="primary">fmt</name>
    <name evidence="11" type="ORF">A2117_01065</name>
</gene>
<evidence type="ECO:0000256" key="1">
    <source>
        <dbReference type="ARBA" id="ARBA00002606"/>
    </source>
</evidence>
<dbReference type="Proteomes" id="UP000179245">
    <property type="component" value="Unassembled WGS sequence"/>
</dbReference>
<dbReference type="STRING" id="1802443.A2117_01065"/>
<dbReference type="InterPro" id="IPR011034">
    <property type="entry name" value="Formyl_transferase-like_C_sf"/>
</dbReference>
<dbReference type="SUPFAM" id="SSF50486">
    <property type="entry name" value="FMT C-terminal domain-like"/>
    <property type="match status" value="1"/>
</dbReference>
<comment type="function">
    <text evidence="1 8">Attaches a formyl group to the free amino group of methionyl-tRNA(fMet). The formyl group appears to play a dual role in the initiator identity of N-formylmethionyl-tRNA by promoting its recognition by IF2 and preventing the misappropriation of this tRNA by the elongation apparatus.</text>
</comment>
<dbReference type="CDD" id="cd08646">
    <property type="entry name" value="FMT_core_Met-tRNA-FMT_N"/>
    <property type="match status" value="1"/>
</dbReference>
<dbReference type="EMBL" id="MHTO01000026">
    <property type="protein sequence ID" value="OHA61925.1"/>
    <property type="molecule type" value="Genomic_DNA"/>
</dbReference>
<evidence type="ECO:0000256" key="3">
    <source>
        <dbReference type="ARBA" id="ARBA00012261"/>
    </source>
</evidence>
<protein>
    <recommendedName>
        <fullName evidence="4 8">Methionyl-tRNA formyltransferase</fullName>
        <ecNumber evidence="3 8">2.1.2.9</ecNumber>
    </recommendedName>
</protein>
<dbReference type="InterPro" id="IPR005794">
    <property type="entry name" value="Fmt"/>
</dbReference>
<comment type="similarity">
    <text evidence="2 8">Belongs to the Fmt family.</text>
</comment>
<evidence type="ECO:0000256" key="7">
    <source>
        <dbReference type="ARBA" id="ARBA00048558"/>
    </source>
</evidence>
<dbReference type="NCBIfam" id="TIGR00460">
    <property type="entry name" value="fmt"/>
    <property type="match status" value="1"/>
</dbReference>
<evidence type="ECO:0000256" key="5">
    <source>
        <dbReference type="ARBA" id="ARBA00022679"/>
    </source>
</evidence>
<evidence type="ECO:0000313" key="11">
    <source>
        <dbReference type="EMBL" id="OHA61925.1"/>
    </source>
</evidence>
<feature type="binding site" evidence="8">
    <location>
        <begin position="108"/>
        <end position="111"/>
    </location>
    <ligand>
        <name>(6S)-5,6,7,8-tetrahydrofolate</name>
        <dbReference type="ChEBI" id="CHEBI:57453"/>
    </ligand>
</feature>
<dbReference type="InterPro" id="IPR041711">
    <property type="entry name" value="Met-tRNA-FMT_N"/>
</dbReference>
<proteinExistence type="inferred from homology"/>
<comment type="caution">
    <text evidence="11">The sequence shown here is derived from an EMBL/GenBank/DDBJ whole genome shotgun (WGS) entry which is preliminary data.</text>
</comment>
<feature type="domain" description="Formyl transferase N-terminal" evidence="9">
    <location>
        <begin position="1"/>
        <end position="179"/>
    </location>
</feature>
<dbReference type="InterPro" id="IPR001555">
    <property type="entry name" value="GART_AS"/>
</dbReference>
<evidence type="ECO:0000256" key="6">
    <source>
        <dbReference type="ARBA" id="ARBA00022917"/>
    </source>
</evidence>
<dbReference type="EC" id="2.1.2.9" evidence="3 8"/>
<dbReference type="GO" id="GO:0005829">
    <property type="term" value="C:cytosol"/>
    <property type="evidence" value="ECO:0007669"/>
    <property type="project" value="TreeGrafter"/>
</dbReference>
<reference evidence="11 12" key="1">
    <citation type="journal article" date="2016" name="Nat. Commun.">
        <title>Thousands of microbial genomes shed light on interconnected biogeochemical processes in an aquifer system.</title>
        <authorList>
            <person name="Anantharaman K."/>
            <person name="Brown C.T."/>
            <person name="Hug L.A."/>
            <person name="Sharon I."/>
            <person name="Castelle C.J."/>
            <person name="Probst A.J."/>
            <person name="Thomas B.C."/>
            <person name="Singh A."/>
            <person name="Wilkins M.J."/>
            <person name="Karaoz U."/>
            <person name="Brodie E.L."/>
            <person name="Williams K.H."/>
            <person name="Hubbard S.S."/>
            <person name="Banfield J.F."/>
        </authorList>
    </citation>
    <scope>NUCLEOTIDE SEQUENCE [LARGE SCALE GENOMIC DNA]</scope>
</reference>
<dbReference type="HAMAP" id="MF_00182">
    <property type="entry name" value="Formyl_trans"/>
    <property type="match status" value="1"/>
</dbReference>
<dbReference type="Pfam" id="PF02911">
    <property type="entry name" value="Formyl_trans_C"/>
    <property type="match status" value="1"/>
</dbReference>
<keyword evidence="5 8" id="KW-0808">Transferase</keyword>
<dbReference type="InterPro" id="IPR005793">
    <property type="entry name" value="Formyl_trans_C"/>
</dbReference>
<dbReference type="PROSITE" id="PS00373">
    <property type="entry name" value="GART"/>
    <property type="match status" value="1"/>
</dbReference>
<dbReference type="InterPro" id="IPR037022">
    <property type="entry name" value="Formyl_trans_C_sf"/>
</dbReference>
<dbReference type="SUPFAM" id="SSF53328">
    <property type="entry name" value="Formyltransferase"/>
    <property type="match status" value="1"/>
</dbReference>
<dbReference type="GO" id="GO:0004479">
    <property type="term" value="F:methionyl-tRNA formyltransferase activity"/>
    <property type="evidence" value="ECO:0007669"/>
    <property type="project" value="UniProtKB-UniRule"/>
</dbReference>
<comment type="catalytic activity">
    <reaction evidence="7 8">
        <text>L-methionyl-tRNA(fMet) + (6R)-10-formyltetrahydrofolate = N-formyl-L-methionyl-tRNA(fMet) + (6S)-5,6,7,8-tetrahydrofolate + H(+)</text>
        <dbReference type="Rhea" id="RHEA:24380"/>
        <dbReference type="Rhea" id="RHEA-COMP:9952"/>
        <dbReference type="Rhea" id="RHEA-COMP:9953"/>
        <dbReference type="ChEBI" id="CHEBI:15378"/>
        <dbReference type="ChEBI" id="CHEBI:57453"/>
        <dbReference type="ChEBI" id="CHEBI:78530"/>
        <dbReference type="ChEBI" id="CHEBI:78844"/>
        <dbReference type="ChEBI" id="CHEBI:195366"/>
        <dbReference type="EC" id="2.1.2.9"/>
    </reaction>
</comment>
<organism evidence="11 12">
    <name type="scientific">Candidatus Wildermuthbacteria bacterium GWA2_46_15</name>
    <dbReference type="NCBI Taxonomy" id="1802443"/>
    <lineage>
        <taxon>Bacteria</taxon>
        <taxon>Candidatus Wildermuthiibacteriota</taxon>
    </lineage>
</organism>
<dbReference type="InterPro" id="IPR002376">
    <property type="entry name" value="Formyl_transf_N"/>
</dbReference>
<evidence type="ECO:0000256" key="8">
    <source>
        <dbReference type="HAMAP-Rule" id="MF_00182"/>
    </source>
</evidence>
<feature type="domain" description="Formyl transferase C-terminal" evidence="10">
    <location>
        <begin position="203"/>
        <end position="300"/>
    </location>
</feature>
<evidence type="ECO:0000256" key="2">
    <source>
        <dbReference type="ARBA" id="ARBA00010699"/>
    </source>
</evidence>
<dbReference type="PANTHER" id="PTHR11138">
    <property type="entry name" value="METHIONYL-TRNA FORMYLTRANSFERASE"/>
    <property type="match status" value="1"/>
</dbReference>
<sequence length="309" mass="34459">MNIIFFGTPEFAATILEELIKSNLKPILVVTSPDKPVGRKQVITPPPVKVLAEKYHIPVVQPEDIRNWELEIRNLRPELIIVAAYGPPFLTKEILEIPKYGCLNVHPSLLPKYRGASPIPHAILNGEKETGVTVIRMSEKVDRGDILAQEKTEVSSDETTPTLTAKLASLGAKLLVKTIPLLLQGRVAPQPQSDSPTPYCHQLKKEQGRINWQKSADDLERQIRAFDPWPGTHTLFEGKILKILQVRVTTEMKPQSPPGFVFLTPDRKVAVQTGQGSLVIEMVQLEGKKALLAPEFLRGHKEIIGQILR</sequence>
<keyword evidence="6 8" id="KW-0648">Protein biosynthesis</keyword>
<evidence type="ECO:0000313" key="12">
    <source>
        <dbReference type="Proteomes" id="UP000179245"/>
    </source>
</evidence>
<dbReference type="Pfam" id="PF00551">
    <property type="entry name" value="Formyl_trans_N"/>
    <property type="match status" value="1"/>
</dbReference>
<evidence type="ECO:0000256" key="4">
    <source>
        <dbReference type="ARBA" id="ARBA00016014"/>
    </source>
</evidence>
<evidence type="ECO:0000259" key="10">
    <source>
        <dbReference type="Pfam" id="PF02911"/>
    </source>
</evidence>